<dbReference type="EMBL" id="CP036266">
    <property type="protein sequence ID" value="QDT20575.1"/>
    <property type="molecule type" value="Genomic_DNA"/>
</dbReference>
<keyword evidence="4" id="KW-1185">Reference proteome</keyword>
<feature type="domain" description="Pyrrolo-quinoline quinone repeat" evidence="2">
    <location>
        <begin position="132"/>
        <end position="390"/>
    </location>
</feature>
<feature type="compositionally biased region" description="Polar residues" evidence="1">
    <location>
        <begin position="63"/>
        <end position="90"/>
    </location>
</feature>
<evidence type="ECO:0000313" key="4">
    <source>
        <dbReference type="Proteomes" id="UP000320421"/>
    </source>
</evidence>
<organism evidence="3 4">
    <name type="scientific">Gimesia chilikensis</name>
    <dbReference type="NCBI Taxonomy" id="2605989"/>
    <lineage>
        <taxon>Bacteria</taxon>
        <taxon>Pseudomonadati</taxon>
        <taxon>Planctomycetota</taxon>
        <taxon>Planctomycetia</taxon>
        <taxon>Planctomycetales</taxon>
        <taxon>Planctomycetaceae</taxon>
        <taxon>Gimesia</taxon>
    </lineage>
</organism>
<sequence length="466" mass="52186">MSRTDVDFSFRKSVPAYWFLKWGVLLLLWTLALPGPLSAQLPKISPGSAQNQDRQSREEPNSRDSTTTEQGRWTSFLGNQRNGISDETGLNVNWNKHKPSVLWREPLGGGYSSIVIADGKLWTMATHLNHDYIICLDALSGKKLWSTRGAPTYLDNQRQARGPRSTPTWHAGKLYCLLPAGDLLCLTADTGRILWKVNIFDISGAPRQEQKTIYYWGMSASPLIEGDLVILQPGGSANNSVIAVHKDTGKLVWSAGTDPPGYASPIVIEAENQRQIIVPTGQSILSLNPKEGSLLWRVVWGNKYNCNCATPVWNEDSLFISSAYGTGCMRFALILQNEELRPISRWKNLSMQNQFATSIIKDGYIYGPHGDLATVTYRCLDMQQGEVQWKSRRVGKCTQIAAQGHLICLTEQGTLLLIEANPTEYREKGELTGLLEFKAWAHPALANHRLYLRDEKRILCLDLQEK</sequence>
<evidence type="ECO:0000256" key="1">
    <source>
        <dbReference type="SAM" id="MobiDB-lite"/>
    </source>
</evidence>
<dbReference type="OrthoDB" id="242013at2"/>
<protein>
    <submittedName>
        <fullName evidence="3">Outer membrane biogenesis protein BamB</fullName>
    </submittedName>
</protein>
<name>A0A517PMI1_9PLAN</name>
<dbReference type="PANTHER" id="PTHR34512:SF30">
    <property type="entry name" value="OUTER MEMBRANE PROTEIN ASSEMBLY FACTOR BAMB"/>
    <property type="match status" value="1"/>
</dbReference>
<dbReference type="Pfam" id="PF13360">
    <property type="entry name" value="PQQ_2"/>
    <property type="match status" value="1"/>
</dbReference>
<dbReference type="RefSeq" id="WP_145183575.1">
    <property type="nucleotide sequence ID" value="NZ_CP036266.1"/>
</dbReference>
<feature type="region of interest" description="Disordered" evidence="1">
    <location>
        <begin position="43"/>
        <end position="90"/>
    </location>
</feature>
<dbReference type="InterPro" id="IPR011047">
    <property type="entry name" value="Quinoprotein_ADH-like_sf"/>
</dbReference>
<dbReference type="Proteomes" id="UP000320421">
    <property type="component" value="Chromosome"/>
</dbReference>
<evidence type="ECO:0000259" key="2">
    <source>
        <dbReference type="Pfam" id="PF13360"/>
    </source>
</evidence>
<accession>A0A517PMI1</accession>
<dbReference type="InterPro" id="IPR002372">
    <property type="entry name" value="PQQ_rpt_dom"/>
</dbReference>
<dbReference type="SUPFAM" id="SSF50998">
    <property type="entry name" value="Quinoprotein alcohol dehydrogenase-like"/>
    <property type="match status" value="1"/>
</dbReference>
<evidence type="ECO:0000313" key="3">
    <source>
        <dbReference type="EMBL" id="QDT20575.1"/>
    </source>
</evidence>
<reference evidence="3 4" key="1">
    <citation type="submission" date="2019-02" db="EMBL/GenBank/DDBJ databases">
        <title>Deep-cultivation of Planctomycetes and their phenomic and genomic characterization uncovers novel biology.</title>
        <authorList>
            <person name="Wiegand S."/>
            <person name="Jogler M."/>
            <person name="Boedeker C."/>
            <person name="Pinto D."/>
            <person name="Vollmers J."/>
            <person name="Rivas-Marin E."/>
            <person name="Kohn T."/>
            <person name="Peeters S.H."/>
            <person name="Heuer A."/>
            <person name="Rast P."/>
            <person name="Oberbeckmann S."/>
            <person name="Bunk B."/>
            <person name="Jeske O."/>
            <person name="Meyerdierks A."/>
            <person name="Storesund J.E."/>
            <person name="Kallscheuer N."/>
            <person name="Luecker S."/>
            <person name="Lage O.M."/>
            <person name="Pohl T."/>
            <person name="Merkel B.J."/>
            <person name="Hornburger P."/>
            <person name="Mueller R.-W."/>
            <person name="Bruemmer F."/>
            <person name="Labrenz M."/>
            <person name="Spormann A.M."/>
            <person name="Op den Camp H."/>
            <person name="Overmann J."/>
            <person name="Amann R."/>
            <person name="Jetten M.S.M."/>
            <person name="Mascher T."/>
            <person name="Medema M.H."/>
            <person name="Devos D.P."/>
            <person name="Kaster A.-K."/>
            <person name="Ovreas L."/>
            <person name="Rohde M."/>
            <person name="Galperin M.Y."/>
            <person name="Jogler C."/>
        </authorList>
    </citation>
    <scope>NUCLEOTIDE SEQUENCE [LARGE SCALE GENOMIC DNA]</scope>
    <source>
        <strain evidence="3 4">HG66A1</strain>
    </source>
</reference>
<dbReference type="Gene3D" id="2.130.10.10">
    <property type="entry name" value="YVTN repeat-like/Quinoprotein amine dehydrogenase"/>
    <property type="match status" value="2"/>
</dbReference>
<dbReference type="PANTHER" id="PTHR34512">
    <property type="entry name" value="CELL SURFACE PROTEIN"/>
    <property type="match status" value="1"/>
</dbReference>
<gene>
    <name evidence="3" type="ORF">HG66A1_23630</name>
</gene>
<dbReference type="InterPro" id="IPR015943">
    <property type="entry name" value="WD40/YVTN_repeat-like_dom_sf"/>
</dbReference>
<dbReference type="AlphaFoldDB" id="A0A517PMI1"/>
<proteinExistence type="predicted"/>